<name>A0A517LZG4_9BACT</name>
<evidence type="ECO:0000259" key="2">
    <source>
        <dbReference type="Pfam" id="PF13472"/>
    </source>
</evidence>
<evidence type="ECO:0000313" key="3">
    <source>
        <dbReference type="EMBL" id="QDS88010.1"/>
    </source>
</evidence>
<evidence type="ECO:0000313" key="4">
    <source>
        <dbReference type="Proteomes" id="UP000319557"/>
    </source>
</evidence>
<sequence length="379" mass="42066" precursor="true">MIRNVCTLLLFCLVVPAWGQQTETDLQLTLPPEIYAVPGGPTNIYFDNIVLTQTPDKFRFDVVCDFGQSEQHHWTWTPTAGDVGVYPIRVDLYSADDTLLDSASSVLRVTAGAASPSTEPIRILIIGDSLTHASAYPNEIARLMTEDAKQPWKMLGTHKPASAAADVAHEGYGGWTWWNFVNKYEPNPDGTYRKRSSPFVFLNDESKPVLDMPRYFKEQCDGQTPDYVVIKLGINDLFTAPAGDVAGIDAKIDTVFGYADQLVAAIRAAAPNATIGICLTTPPNARQEAFEANYKDRYSRWGWKQIQHQLVQRQMKYIADKSDPQIQIVPTQLNLDPVDGYPVNNGVHPNKSGYQQIGSSIYAWLQHQLADSAGKSNVE</sequence>
<dbReference type="KEGG" id="ruv:EC9_21960"/>
<dbReference type="CDD" id="cd00229">
    <property type="entry name" value="SGNH_hydrolase"/>
    <property type="match status" value="1"/>
</dbReference>
<evidence type="ECO:0000256" key="1">
    <source>
        <dbReference type="SAM" id="SignalP"/>
    </source>
</evidence>
<dbReference type="PANTHER" id="PTHR30383">
    <property type="entry name" value="THIOESTERASE 1/PROTEASE 1/LYSOPHOSPHOLIPASE L1"/>
    <property type="match status" value="1"/>
</dbReference>
<dbReference type="Proteomes" id="UP000319557">
    <property type="component" value="Chromosome"/>
</dbReference>
<keyword evidence="4" id="KW-1185">Reference proteome</keyword>
<feature type="signal peptide" evidence="1">
    <location>
        <begin position="1"/>
        <end position="19"/>
    </location>
</feature>
<dbReference type="AlphaFoldDB" id="A0A517LZG4"/>
<dbReference type="InterPro" id="IPR036514">
    <property type="entry name" value="SGNH_hydro_sf"/>
</dbReference>
<reference evidence="3 4" key="1">
    <citation type="submission" date="2019-02" db="EMBL/GenBank/DDBJ databases">
        <title>Deep-cultivation of Planctomycetes and their phenomic and genomic characterization uncovers novel biology.</title>
        <authorList>
            <person name="Wiegand S."/>
            <person name="Jogler M."/>
            <person name="Boedeker C."/>
            <person name="Pinto D."/>
            <person name="Vollmers J."/>
            <person name="Rivas-Marin E."/>
            <person name="Kohn T."/>
            <person name="Peeters S.H."/>
            <person name="Heuer A."/>
            <person name="Rast P."/>
            <person name="Oberbeckmann S."/>
            <person name="Bunk B."/>
            <person name="Jeske O."/>
            <person name="Meyerdierks A."/>
            <person name="Storesund J.E."/>
            <person name="Kallscheuer N."/>
            <person name="Luecker S."/>
            <person name="Lage O.M."/>
            <person name="Pohl T."/>
            <person name="Merkel B.J."/>
            <person name="Hornburger P."/>
            <person name="Mueller R.-W."/>
            <person name="Bruemmer F."/>
            <person name="Labrenz M."/>
            <person name="Spormann A.M."/>
            <person name="Op den Camp H."/>
            <person name="Overmann J."/>
            <person name="Amann R."/>
            <person name="Jetten M.S.M."/>
            <person name="Mascher T."/>
            <person name="Medema M.H."/>
            <person name="Devos D.P."/>
            <person name="Kaster A.-K."/>
            <person name="Ovreas L."/>
            <person name="Rohde M."/>
            <person name="Galperin M.Y."/>
            <person name="Jogler C."/>
        </authorList>
    </citation>
    <scope>NUCLEOTIDE SEQUENCE [LARGE SCALE GENOMIC DNA]</scope>
    <source>
        <strain evidence="3 4">EC9</strain>
    </source>
</reference>
<dbReference type="OrthoDB" id="212141at2"/>
<dbReference type="GO" id="GO:0016788">
    <property type="term" value="F:hydrolase activity, acting on ester bonds"/>
    <property type="evidence" value="ECO:0007669"/>
    <property type="project" value="UniProtKB-ARBA"/>
</dbReference>
<dbReference type="EMBL" id="CP036261">
    <property type="protein sequence ID" value="QDS88010.1"/>
    <property type="molecule type" value="Genomic_DNA"/>
</dbReference>
<gene>
    <name evidence="3" type="ORF">EC9_21960</name>
</gene>
<dbReference type="Pfam" id="PF13472">
    <property type="entry name" value="Lipase_GDSL_2"/>
    <property type="match status" value="1"/>
</dbReference>
<organism evidence="3 4">
    <name type="scientific">Rosistilla ulvae</name>
    <dbReference type="NCBI Taxonomy" id="1930277"/>
    <lineage>
        <taxon>Bacteria</taxon>
        <taxon>Pseudomonadati</taxon>
        <taxon>Planctomycetota</taxon>
        <taxon>Planctomycetia</taxon>
        <taxon>Pirellulales</taxon>
        <taxon>Pirellulaceae</taxon>
        <taxon>Rosistilla</taxon>
    </lineage>
</organism>
<accession>A0A517LZG4</accession>
<dbReference type="InterPro" id="IPR013830">
    <property type="entry name" value="SGNH_hydro"/>
</dbReference>
<keyword evidence="1" id="KW-0732">Signal</keyword>
<dbReference type="SUPFAM" id="SSF52266">
    <property type="entry name" value="SGNH hydrolase"/>
    <property type="match status" value="1"/>
</dbReference>
<dbReference type="RefSeq" id="WP_145344849.1">
    <property type="nucleotide sequence ID" value="NZ_CP036261.1"/>
</dbReference>
<proteinExistence type="predicted"/>
<feature type="domain" description="SGNH hydrolase-type esterase" evidence="2">
    <location>
        <begin position="126"/>
        <end position="355"/>
    </location>
</feature>
<dbReference type="InterPro" id="IPR051532">
    <property type="entry name" value="Ester_Hydrolysis_Enzymes"/>
</dbReference>
<dbReference type="Gene3D" id="3.40.50.1110">
    <property type="entry name" value="SGNH hydrolase"/>
    <property type="match status" value="1"/>
</dbReference>
<protein>
    <recommendedName>
        <fullName evidence="2">SGNH hydrolase-type esterase domain-containing protein</fullName>
    </recommendedName>
</protein>
<feature type="chain" id="PRO_5021773853" description="SGNH hydrolase-type esterase domain-containing protein" evidence="1">
    <location>
        <begin position="20"/>
        <end position="379"/>
    </location>
</feature>